<evidence type="ECO:0000256" key="1">
    <source>
        <dbReference type="SAM" id="MobiDB-lite"/>
    </source>
</evidence>
<dbReference type="InterPro" id="IPR021732">
    <property type="entry name" value="DUF3301"/>
</dbReference>
<protein>
    <submittedName>
        <fullName evidence="2">DUF3301 domain-containing protein</fullName>
    </submittedName>
</protein>
<sequence>MGNLHDLLLLLVLGGIVTAWMKLSRAREIAVSAARRHCELHGLQLLDETVGLRAIRLRRMDGHRRLERGYGFDVSIDGEDREQGRLWMIGQRVSGLNLPTVQWLVGGGEESTSARRAGSEAPIETGASSNVIPLRRRLPNDQQRH</sequence>
<accession>A0ABW8JQ66</accession>
<name>A0ABW8JQ66_9GAMM</name>
<comment type="caution">
    <text evidence="2">The sequence shown here is derived from an EMBL/GenBank/DDBJ whole genome shotgun (WGS) entry which is preliminary data.</text>
</comment>
<reference evidence="2 3" key="1">
    <citation type="submission" date="2020-10" db="EMBL/GenBank/DDBJ databases">
        <title>Phylogeny of dyella-like bacteria.</title>
        <authorList>
            <person name="Fu J."/>
        </authorList>
    </citation>
    <scope>NUCLEOTIDE SEQUENCE [LARGE SCALE GENOMIC DNA]</scope>
    <source>
        <strain evidence="2 3">Gsoil3046</strain>
    </source>
</reference>
<dbReference type="Proteomes" id="UP001620460">
    <property type="component" value="Unassembled WGS sequence"/>
</dbReference>
<dbReference type="Pfam" id="PF11743">
    <property type="entry name" value="DUF3301"/>
    <property type="match status" value="1"/>
</dbReference>
<feature type="region of interest" description="Disordered" evidence="1">
    <location>
        <begin position="109"/>
        <end position="145"/>
    </location>
</feature>
<dbReference type="RefSeq" id="WP_404630540.1">
    <property type="nucleotide sequence ID" value="NZ_JADIKM010000001.1"/>
</dbReference>
<proteinExistence type="predicted"/>
<dbReference type="EMBL" id="JADIKM010000001">
    <property type="protein sequence ID" value="MFK2903259.1"/>
    <property type="molecule type" value="Genomic_DNA"/>
</dbReference>
<keyword evidence="3" id="KW-1185">Reference proteome</keyword>
<evidence type="ECO:0000313" key="2">
    <source>
        <dbReference type="EMBL" id="MFK2903259.1"/>
    </source>
</evidence>
<organism evidence="2 3">
    <name type="scientific">Dyella ginsengisoli</name>
    <dbReference type="NCBI Taxonomy" id="363848"/>
    <lineage>
        <taxon>Bacteria</taxon>
        <taxon>Pseudomonadati</taxon>
        <taxon>Pseudomonadota</taxon>
        <taxon>Gammaproteobacteria</taxon>
        <taxon>Lysobacterales</taxon>
        <taxon>Rhodanobacteraceae</taxon>
        <taxon>Dyella</taxon>
    </lineage>
</organism>
<gene>
    <name evidence="2" type="ORF">ISP17_04730</name>
</gene>
<evidence type="ECO:0000313" key="3">
    <source>
        <dbReference type="Proteomes" id="UP001620460"/>
    </source>
</evidence>